<feature type="region of interest" description="Disordered" evidence="1">
    <location>
        <begin position="183"/>
        <end position="248"/>
    </location>
</feature>
<organism evidence="2 3">
    <name type="scientific">Suillus luteus UH-Slu-Lm8-n1</name>
    <dbReference type="NCBI Taxonomy" id="930992"/>
    <lineage>
        <taxon>Eukaryota</taxon>
        <taxon>Fungi</taxon>
        <taxon>Dikarya</taxon>
        <taxon>Basidiomycota</taxon>
        <taxon>Agaricomycotina</taxon>
        <taxon>Agaricomycetes</taxon>
        <taxon>Agaricomycetidae</taxon>
        <taxon>Boletales</taxon>
        <taxon>Suillineae</taxon>
        <taxon>Suillaceae</taxon>
        <taxon>Suillus</taxon>
    </lineage>
</organism>
<dbReference type="PANTHER" id="PTHR44099">
    <property type="entry name" value="RABCONNECTIN-3B, ISOFORM A"/>
    <property type="match status" value="1"/>
</dbReference>
<name>A0A0D0AMV8_9AGAM</name>
<dbReference type="SUPFAM" id="SSF50978">
    <property type="entry name" value="WD40 repeat-like"/>
    <property type="match status" value="1"/>
</dbReference>
<dbReference type="STRING" id="930992.A0A0D0AMV8"/>
<reference evidence="2 3" key="1">
    <citation type="submission" date="2014-04" db="EMBL/GenBank/DDBJ databases">
        <authorList>
            <consortium name="DOE Joint Genome Institute"/>
            <person name="Kuo A."/>
            <person name="Ruytinx J."/>
            <person name="Rineau F."/>
            <person name="Colpaert J."/>
            <person name="Kohler A."/>
            <person name="Nagy L.G."/>
            <person name="Floudas D."/>
            <person name="Copeland A."/>
            <person name="Barry K.W."/>
            <person name="Cichocki N."/>
            <person name="Veneault-Fourrey C."/>
            <person name="LaButti K."/>
            <person name="Lindquist E.A."/>
            <person name="Lipzen A."/>
            <person name="Lundell T."/>
            <person name="Morin E."/>
            <person name="Murat C."/>
            <person name="Sun H."/>
            <person name="Tunlid A."/>
            <person name="Henrissat B."/>
            <person name="Grigoriev I.V."/>
            <person name="Hibbett D.S."/>
            <person name="Martin F."/>
            <person name="Nordberg H.P."/>
            <person name="Cantor M.N."/>
            <person name="Hua S.X."/>
        </authorList>
    </citation>
    <scope>NUCLEOTIDE SEQUENCE [LARGE SCALE GENOMIC DNA]</scope>
    <source>
        <strain evidence="2 3">UH-Slu-Lm8-n1</strain>
    </source>
</reference>
<dbReference type="InParanoid" id="A0A0D0AMV8"/>
<dbReference type="InterPro" id="IPR015943">
    <property type="entry name" value="WD40/YVTN_repeat-like_dom_sf"/>
</dbReference>
<dbReference type="InterPro" id="IPR036322">
    <property type="entry name" value="WD40_repeat_dom_sf"/>
</dbReference>
<keyword evidence="3" id="KW-1185">Reference proteome</keyword>
<dbReference type="HOGENOM" id="CLU_001665_1_0_1"/>
<dbReference type="InterPro" id="IPR011047">
    <property type="entry name" value="Quinoprotein_ADH-like_sf"/>
</dbReference>
<dbReference type="Proteomes" id="UP000054485">
    <property type="component" value="Unassembled WGS sequence"/>
</dbReference>
<dbReference type="SUPFAM" id="SSF50998">
    <property type="entry name" value="Quinoprotein alcohol dehydrogenase-like"/>
    <property type="match status" value="1"/>
</dbReference>
<sequence length="1448" mass="157408">MLLPLTFPAYASIQDINGPQINVLESDFNSEQTTSFVSWRTENGLHHIAAGSSTGSINVFSFYPTNAPRSDSRARLTVTPPSEHNPPTAPSSSPSHSRRHSRSLQSPSSLSFNQALINVSARARVVSGVSREQVEAPKNYVDFEDEPGRLKDILRSNSKHKRTLADSIMPSFDRGVVIEQSPVPASPPLLPTLPNSPSGVSSTSKNKDDPRSLLSATNSPTFPPGSLSAPPSPRQLSPHFDSSPSRGTVKSSIILDPCGPGHAASAMRYIEAVDLLVVLQESGNLSAFDMRDSTCVATCECTTTKSYQDQFWKWEAIRIVFTGDNTYHILACASPSQPPFAETFGLADDPRDSKVRLSMFELSVRDPHGVHPTRFERLASDVWQVDGPATGVELLVDTDGSFQLVYINSTNYLVTQCLTVIPAYEIRARGRSFTSSPTHSHEDHMSLAIPNPFKAFGSKSAESVALLGQNNNSGTEQESISPTIATSNLGRVRLEEEESLGIVIESPEVLLEGITARYAGMNERIIGLAWSNTDITGFSVGEQEGSLTTFPVPFRSRGRIQGVHFTDDEAFVVLSDNISHYCLRRVDADNNTATTSSGTSIIAQYVFLHICAVKRAHRKNRRAIQTTTISGGPSLMLSWSRSSPHDVLALRQLRSGQKEILVHTFNPRQDVSTKQQRRILWRAQSPSSGTIPGGATLTSVLPVELNCVLLGYSDGHIRQTSLPCLLQRGYHVRPPPLSAFSPISGSDVLFDKVSDMSLPSSILNMHLIRNDRTGERYILGGTDDGGIAIWALESLKLRARFTPFIVPLTRVAQVLQSNETAGPLRGSLLCVSGDGTVAVVSMEGFEMLYLIPGASSPIAGIYVGGDDNNRAILIYADGSARVWDVESGEFLRATTEEKAKELVDAGGWINISIDKSELTSISISMLSGSAGPVSSCTPLLSLDRFLKYTSVNVKSSGLALSSSSTPSNPTLSQLRAVLSVLLTPGLSPDIDEICENRLGTSPSPSMVGFASAHAATIYHHDHPVYAWSMSAKVSADRVLAIVSVLRTLSLAEELSHDCQTVITFYATSLAHVVGASYQAPDVAYLAMQWFDSSNDVRQAAKTLFDAGIVRLSDEESIALPSLEKESAKSSLALFICGYMAAEKYSLLSTSSLVDISKSIALYLHDESSAHRGLAIDLCARGFQIWQHYIDAMAMLRALYTLATNARKETISAQNIGPQARLAVLQIASSNTPLFMTTLTLDILNPKTLDQRKAVMQLVAFMIRKRPLILYPNLPRLMEAVVKSLDPNSTASRDAVLDSATEIIGHVVKTFPTVDFHMATQRLAVGTSEGAFIMYDLKTATQLYVLEGHKRRPTACTFSPDGRRLVTMSLEEGVVLVWKVGSSFTSFFNPGAPPRQGHGGSLPFKTLNFNVGDEANMTIAGTLEWVKFEWPAERTVRLYIRESVLTFST</sequence>
<dbReference type="EMBL" id="KN835219">
    <property type="protein sequence ID" value="KIK43176.1"/>
    <property type="molecule type" value="Genomic_DNA"/>
</dbReference>
<dbReference type="OrthoDB" id="338622at2759"/>
<dbReference type="GO" id="GO:0005737">
    <property type="term" value="C:cytoplasm"/>
    <property type="evidence" value="ECO:0007669"/>
    <property type="project" value="TreeGrafter"/>
</dbReference>
<protein>
    <submittedName>
        <fullName evidence="2">Uncharacterized protein</fullName>
    </submittedName>
</protein>
<dbReference type="PANTHER" id="PTHR44099:SF4">
    <property type="entry name" value="RABCONNECTIN-3B, ISOFORM A"/>
    <property type="match status" value="1"/>
</dbReference>
<evidence type="ECO:0000256" key="1">
    <source>
        <dbReference type="SAM" id="MobiDB-lite"/>
    </source>
</evidence>
<accession>A0A0D0AMV8</accession>
<feature type="region of interest" description="Disordered" evidence="1">
    <location>
        <begin position="69"/>
        <end position="109"/>
    </location>
</feature>
<dbReference type="SMART" id="SM00320">
    <property type="entry name" value="WD40"/>
    <property type="match status" value="3"/>
</dbReference>
<dbReference type="InterPro" id="IPR001680">
    <property type="entry name" value="WD40_rpt"/>
</dbReference>
<reference evidence="3" key="2">
    <citation type="submission" date="2015-01" db="EMBL/GenBank/DDBJ databases">
        <title>Evolutionary Origins and Diversification of the Mycorrhizal Mutualists.</title>
        <authorList>
            <consortium name="DOE Joint Genome Institute"/>
            <consortium name="Mycorrhizal Genomics Consortium"/>
            <person name="Kohler A."/>
            <person name="Kuo A."/>
            <person name="Nagy L.G."/>
            <person name="Floudas D."/>
            <person name="Copeland A."/>
            <person name="Barry K.W."/>
            <person name="Cichocki N."/>
            <person name="Veneault-Fourrey C."/>
            <person name="LaButti K."/>
            <person name="Lindquist E.A."/>
            <person name="Lipzen A."/>
            <person name="Lundell T."/>
            <person name="Morin E."/>
            <person name="Murat C."/>
            <person name="Riley R."/>
            <person name="Ohm R."/>
            <person name="Sun H."/>
            <person name="Tunlid A."/>
            <person name="Henrissat B."/>
            <person name="Grigoriev I.V."/>
            <person name="Hibbett D.S."/>
            <person name="Martin F."/>
        </authorList>
    </citation>
    <scope>NUCLEOTIDE SEQUENCE [LARGE SCALE GENOMIC DNA]</scope>
    <source>
        <strain evidence="3">UH-Slu-Lm8-n1</strain>
    </source>
</reference>
<proteinExistence type="predicted"/>
<evidence type="ECO:0000313" key="3">
    <source>
        <dbReference type="Proteomes" id="UP000054485"/>
    </source>
</evidence>
<evidence type="ECO:0000313" key="2">
    <source>
        <dbReference type="EMBL" id="KIK43176.1"/>
    </source>
</evidence>
<gene>
    <name evidence="2" type="ORF">CY34DRAFT_791746</name>
</gene>
<dbReference type="InterPro" id="IPR049916">
    <property type="entry name" value="WDR72-like"/>
</dbReference>
<dbReference type="Gene3D" id="2.130.10.10">
    <property type="entry name" value="YVTN repeat-like/Quinoprotein amine dehydrogenase"/>
    <property type="match status" value="2"/>
</dbReference>